<dbReference type="InterPro" id="IPR027417">
    <property type="entry name" value="P-loop_NTPase"/>
</dbReference>
<dbReference type="PANTHER" id="PTHR30121">
    <property type="entry name" value="UNCHARACTERIZED PROTEIN YJGR-RELATED"/>
    <property type="match status" value="1"/>
</dbReference>
<dbReference type="Pfam" id="PF05872">
    <property type="entry name" value="HerA_C"/>
    <property type="match status" value="1"/>
</dbReference>
<keyword evidence="3" id="KW-1185">Reference proteome</keyword>
<proteinExistence type="predicted"/>
<dbReference type="Proteomes" id="UP001437460">
    <property type="component" value="Unassembled WGS sequence"/>
</dbReference>
<evidence type="ECO:0000313" key="3">
    <source>
        <dbReference type="Proteomes" id="UP001437460"/>
    </source>
</evidence>
<comment type="caution">
    <text evidence="2">The sequence shown here is derived from an EMBL/GenBank/DDBJ whole genome shotgun (WGS) entry which is preliminary data.</text>
</comment>
<dbReference type="Gene3D" id="3.40.50.300">
    <property type="entry name" value="P-loop containing nucleotide triphosphate hydrolases"/>
    <property type="match status" value="1"/>
</dbReference>
<feature type="domain" description="Helicase HerA-like C-terminal" evidence="1">
    <location>
        <begin position="9"/>
        <end position="169"/>
    </location>
</feature>
<dbReference type="EMBL" id="JBBMFJ010000048">
    <property type="protein sequence ID" value="MEQ2564484.1"/>
    <property type="molecule type" value="Genomic_DNA"/>
</dbReference>
<accession>A0ABV1HQ77</accession>
<organism evidence="2 3">
    <name type="scientific">Ventrimonas faecis</name>
    <dbReference type="NCBI Taxonomy" id="3133170"/>
    <lineage>
        <taxon>Bacteria</taxon>
        <taxon>Bacillati</taxon>
        <taxon>Bacillota</taxon>
        <taxon>Clostridia</taxon>
        <taxon>Lachnospirales</taxon>
        <taxon>Lachnospiraceae</taxon>
        <taxon>Ventrimonas</taxon>
    </lineage>
</organism>
<dbReference type="InterPro" id="IPR033186">
    <property type="entry name" value="HerA_C"/>
</dbReference>
<name>A0ABV1HQ77_9FIRM</name>
<gene>
    <name evidence="2" type="ORF">WMO41_15155</name>
</gene>
<protein>
    <submittedName>
        <fullName evidence="2">Helicase HerA-like domain-containing protein</fullName>
    </submittedName>
</protein>
<dbReference type="InterPro" id="IPR051162">
    <property type="entry name" value="T4SS_component"/>
</dbReference>
<dbReference type="SUPFAM" id="SSF52540">
    <property type="entry name" value="P-loop containing nucleoside triphosphate hydrolases"/>
    <property type="match status" value="1"/>
</dbReference>
<evidence type="ECO:0000259" key="1">
    <source>
        <dbReference type="Pfam" id="PF05872"/>
    </source>
</evidence>
<dbReference type="PANTHER" id="PTHR30121:SF6">
    <property type="entry name" value="SLR6007 PROTEIN"/>
    <property type="match status" value="1"/>
</dbReference>
<reference evidence="2 3" key="1">
    <citation type="submission" date="2024-03" db="EMBL/GenBank/DDBJ databases">
        <title>Human intestinal bacterial collection.</title>
        <authorList>
            <person name="Pauvert C."/>
            <person name="Hitch T.C.A."/>
            <person name="Clavel T."/>
        </authorList>
    </citation>
    <scope>NUCLEOTIDE SEQUENCE [LARGE SCALE GENOMIC DNA]</scope>
    <source>
        <strain evidence="2 3">CLA-AP-H27</strain>
    </source>
</reference>
<evidence type="ECO:0000313" key="2">
    <source>
        <dbReference type="EMBL" id="MEQ2564484.1"/>
    </source>
</evidence>
<sequence length="178" mass="20158">MSEYSSDFRLNISDWLCRDCDGRCVILILDCQKLIRNPTMYATFLLWMMSELFESLPEAGGLDKPKMIFFFDETHLLFDHASDALFDKIEQVIKLIRSKGVGIYFITQNPQNIPDGVLSQLDNKIQHALHAYTPKEQKAAKTAAMSFRGNPAFDTYESLFQLGIGEALCGDDRSGFGL</sequence>